<dbReference type="Proteomes" id="UP000574390">
    <property type="component" value="Unassembled WGS sequence"/>
</dbReference>
<accession>A0A7J6UE12</accession>
<organism evidence="2 3">
    <name type="scientific">Perkinsus olseni</name>
    <name type="common">Perkinsus atlanticus</name>
    <dbReference type="NCBI Taxonomy" id="32597"/>
    <lineage>
        <taxon>Eukaryota</taxon>
        <taxon>Sar</taxon>
        <taxon>Alveolata</taxon>
        <taxon>Perkinsozoa</taxon>
        <taxon>Perkinsea</taxon>
        <taxon>Perkinsida</taxon>
        <taxon>Perkinsidae</taxon>
        <taxon>Perkinsus</taxon>
    </lineage>
</organism>
<dbReference type="AlphaFoldDB" id="A0A7J6UE12"/>
<sequence length="346" mass="38715">MTEGSYRYGGAPLTGCSITFGPELLQFTCPPKRRFPGIMNTKWRYEASPYKRGYYHEIAVWDEKYQKEWPQGHKLKMKEDAMEVVLDTDHASYSFDWTESPAPGHVSREPSLASLSGSSFLRHPPRCIDYVSIVSCWSLVSTPLPSPAAFLPCGLLLTCCEIVHSTTNTLRVHGRSIRSSSSSSGLGSSISSPSLSSRPSDVSLDSVDSALTVSSNLWEESCPKTTGYYFGNNSLVGCRLAFRRLDLHSPGGLATWTCPKADRFGINERWTFEDVVFDKPVDSTLPEFYPMYEMNCEKILISRGLFRFDFLNWGQFIEGSATDDDDKLPLRAVGYYLGQGRFEGCK</sequence>
<feature type="region of interest" description="Disordered" evidence="1">
    <location>
        <begin position="177"/>
        <end position="201"/>
    </location>
</feature>
<name>A0A7J6UE12_PEROL</name>
<dbReference type="EMBL" id="JABANM010000728">
    <property type="protein sequence ID" value="KAF4755470.1"/>
    <property type="molecule type" value="Genomic_DNA"/>
</dbReference>
<evidence type="ECO:0000256" key="1">
    <source>
        <dbReference type="SAM" id="MobiDB-lite"/>
    </source>
</evidence>
<evidence type="ECO:0000313" key="3">
    <source>
        <dbReference type="Proteomes" id="UP000574390"/>
    </source>
</evidence>
<feature type="non-terminal residue" evidence="2">
    <location>
        <position position="1"/>
    </location>
</feature>
<gene>
    <name evidence="2" type="ORF">FOZ62_009562</name>
</gene>
<reference evidence="2 3" key="1">
    <citation type="submission" date="2020-04" db="EMBL/GenBank/DDBJ databases">
        <title>Perkinsus olseni comparative genomics.</title>
        <authorList>
            <person name="Bogema D.R."/>
        </authorList>
    </citation>
    <scope>NUCLEOTIDE SEQUENCE [LARGE SCALE GENOMIC DNA]</scope>
    <source>
        <strain evidence="2">ATCC PRA-205</strain>
    </source>
</reference>
<evidence type="ECO:0000313" key="2">
    <source>
        <dbReference type="EMBL" id="KAF4755470.1"/>
    </source>
</evidence>
<protein>
    <submittedName>
        <fullName evidence="2">Uncharacterized protein</fullName>
    </submittedName>
</protein>
<comment type="caution">
    <text evidence="2">The sequence shown here is derived from an EMBL/GenBank/DDBJ whole genome shotgun (WGS) entry which is preliminary data.</text>
</comment>
<proteinExistence type="predicted"/>